<accession>A0A376U359</accession>
<name>A0A376U359_ECOLX</name>
<proteinExistence type="predicted"/>
<dbReference type="Proteomes" id="UP000254079">
    <property type="component" value="Unassembled WGS sequence"/>
</dbReference>
<organism evidence="1 2">
    <name type="scientific">Escherichia coli</name>
    <dbReference type="NCBI Taxonomy" id="562"/>
    <lineage>
        <taxon>Bacteria</taxon>
        <taxon>Pseudomonadati</taxon>
        <taxon>Pseudomonadota</taxon>
        <taxon>Gammaproteobacteria</taxon>
        <taxon>Enterobacterales</taxon>
        <taxon>Enterobacteriaceae</taxon>
        <taxon>Escherichia</taxon>
    </lineage>
</organism>
<dbReference type="EMBL" id="UGCP01000002">
    <property type="protein sequence ID" value="STI83789.1"/>
    <property type="molecule type" value="Genomic_DNA"/>
</dbReference>
<reference evidence="1 2" key="1">
    <citation type="submission" date="2018-06" db="EMBL/GenBank/DDBJ databases">
        <authorList>
            <consortium name="Pathogen Informatics"/>
            <person name="Doyle S."/>
        </authorList>
    </citation>
    <scope>NUCLEOTIDE SEQUENCE [LARGE SCALE GENOMIC DNA]</scope>
    <source>
        <strain evidence="1 2">NCTC8622</strain>
    </source>
</reference>
<evidence type="ECO:0000313" key="2">
    <source>
        <dbReference type="Proteomes" id="UP000254079"/>
    </source>
</evidence>
<sequence length="62" mass="6994">MLEITASRISNVVTFTTDFKSLQKAKNEVDKLQKKMQGIKPVQVAAARQKIYRGWEKDSAPA</sequence>
<dbReference type="AlphaFoldDB" id="A0A376U359"/>
<gene>
    <name evidence="1" type="ORF">NCTC8622_02829</name>
</gene>
<protein>
    <submittedName>
        <fullName evidence="1">Uncharacterized protein</fullName>
    </submittedName>
</protein>
<evidence type="ECO:0000313" key="1">
    <source>
        <dbReference type="EMBL" id="STI83789.1"/>
    </source>
</evidence>